<accession>A0A7S2ZJI0</accession>
<gene>
    <name evidence="1" type="ORF">RMAR00112_LOCUS10192</name>
</gene>
<reference evidence="1" key="1">
    <citation type="submission" date="2021-01" db="EMBL/GenBank/DDBJ databases">
        <authorList>
            <person name="Corre E."/>
            <person name="Pelletier E."/>
            <person name="Niang G."/>
            <person name="Scheremetjew M."/>
            <person name="Finn R."/>
            <person name="Kale V."/>
            <person name="Holt S."/>
            <person name="Cochrane G."/>
            <person name="Meng A."/>
            <person name="Brown T."/>
            <person name="Cohen L."/>
        </authorList>
    </citation>
    <scope>NUCLEOTIDE SEQUENCE</scope>
    <source>
        <strain evidence="1">CCMP 769</strain>
    </source>
</reference>
<dbReference type="Gene3D" id="3.30.450.240">
    <property type="match status" value="1"/>
</dbReference>
<name>A0A7S2ZJI0_9RHOD</name>
<evidence type="ECO:0000313" key="1">
    <source>
        <dbReference type="EMBL" id="CAE0042227.1"/>
    </source>
</evidence>
<dbReference type="EMBL" id="HBHW01013009">
    <property type="protein sequence ID" value="CAE0042227.1"/>
    <property type="molecule type" value="Transcribed_RNA"/>
</dbReference>
<proteinExistence type="predicted"/>
<sequence>MEDGEPIDRDDISSQLVKIFRDVGWDGGARWSVLIDRLSSLLQQCEDEENEEVRKELNAWIEICSAQQAISEMRMMEAMGLIVRTKKVVDEMLEGNVSSNLKVSRIRALGDLVLVTRQKAALYFMPALASDATGFCGRPNCQSCTAAFALAKTPPNTKTISMETSDKTERIAAKNLIDESVSRCGLFAFVVVLNRESVTQNRRGFNPPESLFNSNPSESRGESSQGLCLWPALVVRPSKALESVRRMWPTVVSLLQMVERNSSSTSYARFVDPLIQKVLYSTHLESGFYAVAILESSSIRKDLEELVPEYLRSIKSIATASEELNKLTEPAQGRGWLSHLVSRFTADG</sequence>
<protein>
    <submittedName>
        <fullName evidence="1">Uncharacterized protein</fullName>
    </submittedName>
</protein>
<organism evidence="1">
    <name type="scientific">Rhodosorus marinus</name>
    <dbReference type="NCBI Taxonomy" id="101924"/>
    <lineage>
        <taxon>Eukaryota</taxon>
        <taxon>Rhodophyta</taxon>
        <taxon>Stylonematophyceae</taxon>
        <taxon>Stylonematales</taxon>
        <taxon>Stylonemataceae</taxon>
        <taxon>Rhodosorus</taxon>
    </lineage>
</organism>
<dbReference type="AlphaFoldDB" id="A0A7S2ZJI0"/>